<feature type="region of interest" description="Disordered" evidence="13">
    <location>
        <begin position="266"/>
        <end position="333"/>
    </location>
</feature>
<evidence type="ECO:0000256" key="12">
    <source>
        <dbReference type="ARBA" id="ARBA00042730"/>
    </source>
</evidence>
<evidence type="ECO:0000256" key="7">
    <source>
        <dbReference type="ARBA" id="ARBA00036823"/>
    </source>
</evidence>
<dbReference type="GO" id="GO:0005576">
    <property type="term" value="C:extracellular region"/>
    <property type="evidence" value="ECO:0007669"/>
    <property type="project" value="UniProtKB-SubCell"/>
</dbReference>
<comment type="catalytic activity">
    <reaction evidence="6">
        <text>3-phenylpyruvate = enol-phenylpyruvate</text>
        <dbReference type="Rhea" id="RHEA:17097"/>
        <dbReference type="ChEBI" id="CHEBI:16815"/>
        <dbReference type="ChEBI" id="CHEBI:18005"/>
        <dbReference type="EC" id="5.3.2.1"/>
    </reaction>
</comment>
<comment type="caution">
    <text evidence="14">The sequence shown here is derived from an EMBL/GenBank/DDBJ whole genome shotgun (WGS) entry which is preliminary data.</text>
</comment>
<dbReference type="Pfam" id="PF01187">
    <property type="entry name" value="MIF"/>
    <property type="match status" value="1"/>
</dbReference>
<evidence type="ECO:0000313" key="14">
    <source>
        <dbReference type="EMBL" id="TGO56585.1"/>
    </source>
</evidence>
<keyword evidence="3" id="KW-0202">Cytokine</keyword>
<dbReference type="GO" id="GO:0050178">
    <property type="term" value="F:phenylpyruvate tautomerase activity"/>
    <property type="evidence" value="ECO:0007669"/>
    <property type="project" value="UniProtKB-EC"/>
</dbReference>
<feature type="compositionally biased region" description="Basic residues" evidence="13">
    <location>
        <begin position="279"/>
        <end position="293"/>
    </location>
</feature>
<dbReference type="AlphaFoldDB" id="A0A4Z1I5J9"/>
<evidence type="ECO:0000256" key="8">
    <source>
        <dbReference type="ARBA" id="ARBA00038932"/>
    </source>
</evidence>
<dbReference type="STRING" id="278944.A0A4Z1I5J9"/>
<comment type="catalytic activity">
    <reaction evidence="7">
        <text>L-dopachrome = 5,6-dihydroxyindole-2-carboxylate</text>
        <dbReference type="Rhea" id="RHEA:13041"/>
        <dbReference type="ChEBI" id="CHEBI:16875"/>
        <dbReference type="ChEBI" id="CHEBI:57509"/>
        <dbReference type="EC" id="5.3.3.12"/>
    </reaction>
</comment>
<evidence type="ECO:0000256" key="3">
    <source>
        <dbReference type="ARBA" id="ARBA00022514"/>
    </source>
</evidence>
<evidence type="ECO:0000256" key="5">
    <source>
        <dbReference type="ARBA" id="ARBA00023235"/>
    </source>
</evidence>
<keyword evidence="15" id="KW-1185">Reference proteome</keyword>
<feature type="region of interest" description="Disordered" evidence="13">
    <location>
        <begin position="85"/>
        <end position="104"/>
    </location>
</feature>
<dbReference type="PANTHER" id="PTHR11954">
    <property type="entry name" value="D-DOPACHROME DECARBOXYLASE"/>
    <property type="match status" value="1"/>
</dbReference>
<keyword evidence="5" id="KW-0413">Isomerase</keyword>
<evidence type="ECO:0000256" key="1">
    <source>
        <dbReference type="ARBA" id="ARBA00004613"/>
    </source>
</evidence>
<comment type="subcellular location">
    <subcellularLocation>
        <location evidence="1">Secreted</location>
    </subcellularLocation>
</comment>
<evidence type="ECO:0000256" key="4">
    <source>
        <dbReference type="ARBA" id="ARBA00022525"/>
    </source>
</evidence>
<dbReference type="EC" id="5.3.3.12" evidence="8"/>
<dbReference type="EC" id="5.3.2.1" evidence="9"/>
<feature type="compositionally biased region" description="Polar residues" evidence="13">
    <location>
        <begin position="320"/>
        <end position="330"/>
    </location>
</feature>
<proteinExistence type="inferred from homology"/>
<dbReference type="InterPro" id="IPR001398">
    <property type="entry name" value="Macrophage_inhib_fac"/>
</dbReference>
<evidence type="ECO:0000256" key="10">
    <source>
        <dbReference type="ARBA" id="ARBA00041631"/>
    </source>
</evidence>
<evidence type="ECO:0000256" key="13">
    <source>
        <dbReference type="SAM" id="MobiDB-lite"/>
    </source>
</evidence>
<sequence>MSITAASYERISNRYEPPSRGIVDIYSQKGFVLDNNGDSRCVRSIVELPVQLPPSPADSDMMDLSPPSSSTSPIILEEQRITRDISRGTPGDMQKSSVSKSPEQRQLAMKRSQYYGDAFAYRESAGSARERVSRDSMILCELVTNVIMREEHTLLTSLSNLLSTRYQRPESSIFVTLKHSACFIVAGTFEPAYIMTITGLPSQMQPTTNKRNASLLQNYMATSELYVEPERGIIKFVPLAEENFATNGKTVAGEIEDLEREVANEASGFRNIHSSGSVKSKKRQAGKSSKNQKSRQLPTHEEYTPSVSSRATPPLPPMPTNDNALDTKSLNVRKLGRRKSFMAAVFGSKSKSGR</sequence>
<dbReference type="Gene3D" id="3.30.429.10">
    <property type="entry name" value="Macrophage Migration Inhibitory Factor"/>
    <property type="match status" value="1"/>
</dbReference>
<keyword evidence="4" id="KW-0964">Secreted</keyword>
<gene>
    <name evidence="14" type="ORF">BOTNAR_0220g00140</name>
</gene>
<dbReference type="GO" id="GO:0004167">
    <property type="term" value="F:dopachrome isomerase activity"/>
    <property type="evidence" value="ECO:0007669"/>
    <property type="project" value="UniProtKB-EC"/>
</dbReference>
<dbReference type="PANTHER" id="PTHR11954:SF6">
    <property type="entry name" value="MACROPHAGE MIGRATION INHIBITORY FACTOR"/>
    <property type="match status" value="1"/>
</dbReference>
<dbReference type="EMBL" id="PQXJ01000220">
    <property type="protein sequence ID" value="TGO56585.1"/>
    <property type="molecule type" value="Genomic_DNA"/>
</dbReference>
<name>A0A4Z1I5J9_9HELO</name>
<organism evidence="14 15">
    <name type="scientific">Botryotinia narcissicola</name>
    <dbReference type="NCBI Taxonomy" id="278944"/>
    <lineage>
        <taxon>Eukaryota</taxon>
        <taxon>Fungi</taxon>
        <taxon>Dikarya</taxon>
        <taxon>Ascomycota</taxon>
        <taxon>Pezizomycotina</taxon>
        <taxon>Leotiomycetes</taxon>
        <taxon>Helotiales</taxon>
        <taxon>Sclerotiniaceae</taxon>
        <taxon>Botryotinia</taxon>
    </lineage>
</organism>
<evidence type="ECO:0000256" key="11">
    <source>
        <dbReference type="ARBA" id="ARBA00041912"/>
    </source>
</evidence>
<reference evidence="14 15" key="1">
    <citation type="submission" date="2017-12" db="EMBL/GenBank/DDBJ databases">
        <title>Comparative genomics of Botrytis spp.</title>
        <authorList>
            <person name="Valero-Jimenez C.A."/>
            <person name="Tapia P."/>
            <person name="Veloso J."/>
            <person name="Silva-Moreno E."/>
            <person name="Staats M."/>
            <person name="Valdes J.H."/>
            <person name="Van Kan J.A.L."/>
        </authorList>
    </citation>
    <scope>NUCLEOTIDE SEQUENCE [LARGE SCALE GENOMIC DNA]</scope>
    <source>
        <strain evidence="14 15">MUCL2120</strain>
    </source>
</reference>
<evidence type="ECO:0000256" key="9">
    <source>
        <dbReference type="ARBA" id="ARBA00039086"/>
    </source>
</evidence>
<dbReference type="InterPro" id="IPR014347">
    <property type="entry name" value="Tautomerase/MIF_sf"/>
</dbReference>
<evidence type="ECO:0000256" key="6">
    <source>
        <dbReference type="ARBA" id="ARBA00036735"/>
    </source>
</evidence>
<evidence type="ECO:0000256" key="2">
    <source>
        <dbReference type="ARBA" id="ARBA00005851"/>
    </source>
</evidence>
<dbReference type="Proteomes" id="UP000297452">
    <property type="component" value="Unassembled WGS sequence"/>
</dbReference>
<protein>
    <recommendedName>
        <fullName evidence="12">L-dopachrome isomerase</fullName>
        <ecNumber evidence="9">5.3.2.1</ecNumber>
        <ecNumber evidence="8">5.3.3.12</ecNumber>
    </recommendedName>
    <alternativeName>
        <fullName evidence="10">L-dopachrome tautomerase</fullName>
    </alternativeName>
    <alternativeName>
        <fullName evidence="11">Phenylpyruvate tautomerase</fullName>
    </alternativeName>
</protein>
<dbReference type="SUPFAM" id="SSF55331">
    <property type="entry name" value="Tautomerase/MIF"/>
    <property type="match status" value="1"/>
</dbReference>
<evidence type="ECO:0000313" key="15">
    <source>
        <dbReference type="Proteomes" id="UP000297452"/>
    </source>
</evidence>
<dbReference type="OrthoDB" id="255819at2759"/>
<accession>A0A4Z1I5J9</accession>
<comment type="similarity">
    <text evidence="2">Belongs to the MIF family.</text>
</comment>